<gene>
    <name evidence="8" type="ORF">SAMN05216552_10054</name>
</gene>
<dbReference type="Pfam" id="PF00990">
    <property type="entry name" value="GGDEF"/>
    <property type="match status" value="1"/>
</dbReference>
<dbReference type="PROSITE" id="PS50883">
    <property type="entry name" value="EAL"/>
    <property type="match status" value="1"/>
</dbReference>
<dbReference type="PROSITE" id="PS50113">
    <property type="entry name" value="PAC"/>
    <property type="match status" value="2"/>
</dbReference>
<dbReference type="PROSITE" id="PS50112">
    <property type="entry name" value="PAS"/>
    <property type="match status" value="1"/>
</dbReference>
<dbReference type="SUPFAM" id="SSF55785">
    <property type="entry name" value="PYP-like sensor domain (PAS domain)"/>
    <property type="match status" value="2"/>
</dbReference>
<name>A0A1I7H6B2_9BURK</name>
<evidence type="ECO:0000313" key="8">
    <source>
        <dbReference type="EMBL" id="SFU56253.1"/>
    </source>
</evidence>
<dbReference type="InterPro" id="IPR043128">
    <property type="entry name" value="Rev_trsase/Diguanyl_cyclase"/>
</dbReference>
<dbReference type="Gene3D" id="3.30.450.20">
    <property type="entry name" value="PAS domain"/>
    <property type="match status" value="2"/>
</dbReference>
<dbReference type="SMART" id="SM00267">
    <property type="entry name" value="GGDEF"/>
    <property type="match status" value="1"/>
</dbReference>
<dbReference type="InterPro" id="IPR000700">
    <property type="entry name" value="PAS-assoc_C"/>
</dbReference>
<evidence type="ECO:0000259" key="7">
    <source>
        <dbReference type="PROSITE" id="PS50887"/>
    </source>
</evidence>
<dbReference type="Gene3D" id="3.40.50.2300">
    <property type="match status" value="1"/>
</dbReference>
<dbReference type="RefSeq" id="WP_229489503.1">
    <property type="nucleotide sequence ID" value="NZ_FPBO01000005.1"/>
</dbReference>
<dbReference type="CDD" id="cd00130">
    <property type="entry name" value="PAS"/>
    <property type="match status" value="1"/>
</dbReference>
<dbReference type="InterPro" id="IPR013656">
    <property type="entry name" value="PAS_4"/>
</dbReference>
<sequence>MEVEKLIATLHESVERLELLTGGEVDTVTDRHGRPFLLRRAQEQMRLDDASRQTAMLNALPAHVAMLGPDGLIVSVNDAWQRGGAMDAAQAPGHPVGGNYVRLCELAVGEGADGARAIAAGVREVLSGARERYSTQYRCAADGEPVWFLLTVSPLSAEFRRGAVLMHMNITEQKKGEEDLRRFRKAMDSTADGIFLLSRATMRFVEVNDTACAMSGYSRQELMLLGSSDISAGHPAELADLYDGLIARGGNESALARIHHKNDSWLHVEINRQALRSGDDWIIVAVVRDMTERRHAEHRLRHQAHHDGLTGLPNRTLFYEILGKMLAQAQLNGWLLAVLFLDLDNFKGVNDTLGHSAGDELLVQFSGRLTGCVRVRDTVGRLGGDEFALIVLMPDGNNTAAAVANKIREALRPPFTLGGHEVGMTASIGITMHPADASTPEELIKYGDTAMYRAKQAGRDTFRFFTPQMNVEVLARLDLEIALRRALENGEFVLHYQPKVQAASGRVVGVEALLRWERPGHGLVPPQAFIGVLEETGLIVRAGRWVIATACRQIGAWLRSGVGPVNIAVNVAGRQFAEGDLAADVIEALTLHDAPPDLLELELTESSLMANTERTIATLTNLKRLGVQISIDDFGTGYSSLAYLRRFPIDKLKIDIAFIREVTSNPDDAAIVLAILGMARSLKLGVIAEGVETPAQLAFLRRHHCDEIQGYLFSPPLPVAALEPLLLQDLRMPLPAAGEGVRYKTLLLVDDDPGVLSSLRRLLRLDGYRLLSAGSAAEGFDLLARHEVQVILCDQRMPHMSGTEFLDRVKEMYPDIFRIVLTGYTDLDSIVQAVNRGAIYRFYTKPWDNRVLRDDLRAAFRHYGLLHDVALADNDRAGAR</sequence>
<dbReference type="Pfam" id="PF08448">
    <property type="entry name" value="PAS_4"/>
    <property type="match status" value="1"/>
</dbReference>
<organism evidence="8 9">
    <name type="scientific">Pseudoduganella namucuonensis</name>
    <dbReference type="NCBI Taxonomy" id="1035707"/>
    <lineage>
        <taxon>Bacteria</taxon>
        <taxon>Pseudomonadati</taxon>
        <taxon>Pseudomonadota</taxon>
        <taxon>Betaproteobacteria</taxon>
        <taxon>Burkholderiales</taxon>
        <taxon>Oxalobacteraceae</taxon>
        <taxon>Telluria group</taxon>
        <taxon>Pseudoduganella</taxon>
    </lineage>
</organism>
<dbReference type="AlphaFoldDB" id="A0A1I7H6B2"/>
<dbReference type="PROSITE" id="PS50887">
    <property type="entry name" value="GGDEF"/>
    <property type="match status" value="1"/>
</dbReference>
<dbReference type="InterPro" id="IPR029787">
    <property type="entry name" value="Nucleotide_cyclase"/>
</dbReference>
<dbReference type="SMART" id="SM00091">
    <property type="entry name" value="PAS"/>
    <property type="match status" value="2"/>
</dbReference>
<dbReference type="Pfam" id="PF00563">
    <property type="entry name" value="EAL"/>
    <property type="match status" value="1"/>
</dbReference>
<proteinExistence type="predicted"/>
<dbReference type="SMART" id="SM00052">
    <property type="entry name" value="EAL"/>
    <property type="match status" value="1"/>
</dbReference>
<feature type="domain" description="PAC" evidence="5">
    <location>
        <begin position="252"/>
        <end position="302"/>
    </location>
</feature>
<dbReference type="InterPro" id="IPR001789">
    <property type="entry name" value="Sig_transdc_resp-reg_receiver"/>
</dbReference>
<dbReference type="PANTHER" id="PTHR44757:SF2">
    <property type="entry name" value="BIOFILM ARCHITECTURE MAINTENANCE PROTEIN MBAA"/>
    <property type="match status" value="1"/>
</dbReference>
<dbReference type="InterPro" id="IPR035919">
    <property type="entry name" value="EAL_sf"/>
</dbReference>
<evidence type="ECO:0000313" key="9">
    <source>
        <dbReference type="Proteomes" id="UP000199391"/>
    </source>
</evidence>
<keyword evidence="2" id="KW-0597">Phosphoprotein</keyword>
<evidence type="ECO:0000256" key="2">
    <source>
        <dbReference type="PROSITE-ProRule" id="PRU00169"/>
    </source>
</evidence>
<dbReference type="CDD" id="cd01949">
    <property type="entry name" value="GGDEF"/>
    <property type="match status" value="1"/>
</dbReference>
<dbReference type="GO" id="GO:0071111">
    <property type="term" value="F:cyclic-guanylate-specific phosphodiesterase activity"/>
    <property type="evidence" value="ECO:0007669"/>
    <property type="project" value="UniProtKB-EC"/>
</dbReference>
<feature type="modified residue" description="4-aspartylphosphate" evidence="2">
    <location>
        <position position="794"/>
    </location>
</feature>
<dbReference type="FunFam" id="3.30.70.270:FF:000001">
    <property type="entry name" value="Diguanylate cyclase domain protein"/>
    <property type="match status" value="1"/>
</dbReference>
<dbReference type="Pfam" id="PF13188">
    <property type="entry name" value="PAS_8"/>
    <property type="match status" value="1"/>
</dbReference>
<dbReference type="CDD" id="cd17569">
    <property type="entry name" value="REC_HupR-like"/>
    <property type="match status" value="1"/>
</dbReference>
<evidence type="ECO:0000259" key="4">
    <source>
        <dbReference type="PROSITE" id="PS50112"/>
    </source>
</evidence>
<dbReference type="Pfam" id="PF00072">
    <property type="entry name" value="Response_reg"/>
    <property type="match status" value="1"/>
</dbReference>
<feature type="domain" description="EAL" evidence="6">
    <location>
        <begin position="476"/>
        <end position="730"/>
    </location>
</feature>
<dbReference type="InterPro" id="IPR001610">
    <property type="entry name" value="PAC"/>
</dbReference>
<dbReference type="InterPro" id="IPR052155">
    <property type="entry name" value="Biofilm_reg_signaling"/>
</dbReference>
<protein>
    <submittedName>
        <fullName evidence="8">PAS domain S-box-containing protein/diguanylate cyclase (GGDEF) domain-containing protein</fullName>
    </submittedName>
</protein>
<feature type="domain" description="Response regulatory" evidence="3">
    <location>
        <begin position="745"/>
        <end position="860"/>
    </location>
</feature>
<accession>A0A1I7H6B2</accession>
<evidence type="ECO:0000259" key="5">
    <source>
        <dbReference type="PROSITE" id="PS50113"/>
    </source>
</evidence>
<dbReference type="InterPro" id="IPR001633">
    <property type="entry name" value="EAL_dom"/>
</dbReference>
<keyword evidence="9" id="KW-1185">Reference proteome</keyword>
<dbReference type="STRING" id="1035707.SAMN05216552_10054"/>
<dbReference type="SUPFAM" id="SSF141868">
    <property type="entry name" value="EAL domain-like"/>
    <property type="match status" value="1"/>
</dbReference>
<dbReference type="Gene3D" id="3.30.70.270">
    <property type="match status" value="1"/>
</dbReference>
<dbReference type="SUPFAM" id="SSF55073">
    <property type="entry name" value="Nucleotide cyclase"/>
    <property type="match status" value="1"/>
</dbReference>
<dbReference type="SMART" id="SM00448">
    <property type="entry name" value="REC"/>
    <property type="match status" value="1"/>
</dbReference>
<dbReference type="Proteomes" id="UP000199391">
    <property type="component" value="Unassembled WGS sequence"/>
</dbReference>
<evidence type="ECO:0000259" key="6">
    <source>
        <dbReference type="PROSITE" id="PS50883"/>
    </source>
</evidence>
<dbReference type="SUPFAM" id="SSF52172">
    <property type="entry name" value="CheY-like"/>
    <property type="match status" value="1"/>
</dbReference>
<dbReference type="InterPro" id="IPR011006">
    <property type="entry name" value="CheY-like_superfamily"/>
</dbReference>
<feature type="domain" description="PAS" evidence="4">
    <location>
        <begin position="179"/>
        <end position="223"/>
    </location>
</feature>
<dbReference type="GO" id="GO:0071732">
    <property type="term" value="P:cellular response to nitric oxide"/>
    <property type="evidence" value="ECO:0007669"/>
    <property type="project" value="UniProtKB-ARBA"/>
</dbReference>
<dbReference type="InterPro" id="IPR000014">
    <property type="entry name" value="PAS"/>
</dbReference>
<dbReference type="InterPro" id="IPR035965">
    <property type="entry name" value="PAS-like_dom_sf"/>
</dbReference>
<evidence type="ECO:0000259" key="3">
    <source>
        <dbReference type="PROSITE" id="PS50110"/>
    </source>
</evidence>
<dbReference type="NCBIfam" id="TIGR00254">
    <property type="entry name" value="GGDEF"/>
    <property type="match status" value="1"/>
</dbReference>
<evidence type="ECO:0000256" key="1">
    <source>
        <dbReference type="ARBA" id="ARBA00051114"/>
    </source>
</evidence>
<dbReference type="EMBL" id="FPBO01000005">
    <property type="protein sequence ID" value="SFU56253.1"/>
    <property type="molecule type" value="Genomic_DNA"/>
</dbReference>
<dbReference type="SMART" id="SM00086">
    <property type="entry name" value="PAC"/>
    <property type="match status" value="2"/>
</dbReference>
<dbReference type="FunFam" id="3.20.20.450:FF:000001">
    <property type="entry name" value="Cyclic di-GMP phosphodiesterase yahA"/>
    <property type="match status" value="1"/>
</dbReference>
<reference evidence="9" key="1">
    <citation type="submission" date="2016-10" db="EMBL/GenBank/DDBJ databases">
        <authorList>
            <person name="Varghese N."/>
            <person name="Submissions S."/>
        </authorList>
    </citation>
    <scope>NUCLEOTIDE SEQUENCE [LARGE SCALE GENOMIC DNA]</scope>
    <source>
        <strain evidence="9">CGMCC 1.11014</strain>
    </source>
</reference>
<dbReference type="PANTHER" id="PTHR44757">
    <property type="entry name" value="DIGUANYLATE CYCLASE DGCP"/>
    <property type="match status" value="1"/>
</dbReference>
<comment type="catalytic activity">
    <reaction evidence="1">
        <text>3',3'-c-di-GMP + H2O = 5'-phosphoguanylyl(3'-&gt;5')guanosine + H(+)</text>
        <dbReference type="Rhea" id="RHEA:24902"/>
        <dbReference type="ChEBI" id="CHEBI:15377"/>
        <dbReference type="ChEBI" id="CHEBI:15378"/>
        <dbReference type="ChEBI" id="CHEBI:58754"/>
        <dbReference type="ChEBI" id="CHEBI:58805"/>
        <dbReference type="EC" id="3.1.4.52"/>
    </reaction>
    <physiologicalReaction direction="left-to-right" evidence="1">
        <dbReference type="Rhea" id="RHEA:24903"/>
    </physiologicalReaction>
</comment>
<dbReference type="GO" id="GO:0000160">
    <property type="term" value="P:phosphorelay signal transduction system"/>
    <property type="evidence" value="ECO:0007669"/>
    <property type="project" value="InterPro"/>
</dbReference>
<dbReference type="CDD" id="cd01948">
    <property type="entry name" value="EAL"/>
    <property type="match status" value="1"/>
</dbReference>
<dbReference type="NCBIfam" id="TIGR00229">
    <property type="entry name" value="sensory_box"/>
    <property type="match status" value="1"/>
</dbReference>
<feature type="domain" description="GGDEF" evidence="7">
    <location>
        <begin position="334"/>
        <end position="467"/>
    </location>
</feature>
<dbReference type="Gene3D" id="3.20.20.450">
    <property type="entry name" value="EAL domain"/>
    <property type="match status" value="1"/>
</dbReference>
<feature type="domain" description="PAC" evidence="5">
    <location>
        <begin position="131"/>
        <end position="182"/>
    </location>
</feature>
<dbReference type="PROSITE" id="PS50110">
    <property type="entry name" value="RESPONSE_REGULATORY"/>
    <property type="match status" value="1"/>
</dbReference>
<dbReference type="InterPro" id="IPR000160">
    <property type="entry name" value="GGDEF_dom"/>
</dbReference>